<evidence type="ECO:0000256" key="6">
    <source>
        <dbReference type="ARBA" id="ARBA00022679"/>
    </source>
</evidence>
<accession>A0A6A8SJ96</accession>
<dbReference type="Proteomes" id="UP000487649">
    <property type="component" value="Unassembled WGS sequence"/>
</dbReference>
<dbReference type="GeneID" id="60058281"/>
<dbReference type="PANTHER" id="PTHR45528:SF1">
    <property type="entry name" value="SENSOR HISTIDINE KINASE CPXA"/>
    <property type="match status" value="1"/>
</dbReference>
<dbReference type="InterPro" id="IPR003594">
    <property type="entry name" value="HATPase_dom"/>
</dbReference>
<dbReference type="GO" id="GO:0005886">
    <property type="term" value="C:plasma membrane"/>
    <property type="evidence" value="ECO:0007669"/>
    <property type="project" value="UniProtKB-SubCell"/>
</dbReference>
<evidence type="ECO:0000313" key="14">
    <source>
        <dbReference type="EMBL" id="MTK22088.1"/>
    </source>
</evidence>
<keyword evidence="9 14" id="KW-0418">Kinase</keyword>
<dbReference type="EMBL" id="WMQE01000029">
    <property type="protein sequence ID" value="MTK22088.1"/>
    <property type="molecule type" value="Genomic_DNA"/>
</dbReference>
<evidence type="ECO:0000256" key="8">
    <source>
        <dbReference type="ARBA" id="ARBA00022741"/>
    </source>
</evidence>
<evidence type="ECO:0000313" key="15">
    <source>
        <dbReference type="Proteomes" id="UP000487649"/>
    </source>
</evidence>
<dbReference type="Pfam" id="PF02518">
    <property type="entry name" value="HATPase_c"/>
    <property type="match status" value="1"/>
</dbReference>
<evidence type="ECO:0000256" key="12">
    <source>
        <dbReference type="ARBA" id="ARBA00023012"/>
    </source>
</evidence>
<sequence>MRLDRKLFWSYIIIILIAIMTSFTLFTVSSNQFLTYRITYDMEKELDVIAKNLKDNESPYWPIGGLIRNNLMKLVQSNIIIIQNDSLTYWDNDEVIQDLNAHEGDVNYLNRNYVTVSGEVNVGPYSYDIILLSEKSMITALNQMNLSILFITSLVSMLIAGFFGIYVQNNISRPIHLLRNKVRGFQESLEAPEVTIFTGDEIQELDEDLVHMAESIVKNDRKRKAFFENTSHELKTPLMNIKGYAEGLKDGIFSIDEAAEVIQQESDALRTLVESILYLSKLEDATHDRYQFQLVDVNAFLDGFHQKMSSIVADKNLQFSLELDKPVEVKIDDDKMIRALSNIITNAIRYAKSKIVIETIVEGSTIEIRLFNDGPQIDQKDLPYLFDRFYKGDQGQSGLGLAIVKTIILAHNGTVEALNVENGVCMSVKLPCIVPPQKKKTHEHKKG</sequence>
<evidence type="ECO:0000256" key="11">
    <source>
        <dbReference type="ARBA" id="ARBA00022989"/>
    </source>
</evidence>
<dbReference type="GO" id="GO:0000155">
    <property type="term" value="F:phosphorelay sensor kinase activity"/>
    <property type="evidence" value="ECO:0007669"/>
    <property type="project" value="InterPro"/>
</dbReference>
<dbReference type="CDD" id="cd00082">
    <property type="entry name" value="HisKA"/>
    <property type="match status" value="1"/>
</dbReference>
<dbReference type="InterPro" id="IPR036890">
    <property type="entry name" value="HATPase_C_sf"/>
</dbReference>
<proteinExistence type="predicted"/>
<dbReference type="InterPro" id="IPR005467">
    <property type="entry name" value="His_kinase_dom"/>
</dbReference>
<evidence type="ECO:0000256" key="10">
    <source>
        <dbReference type="ARBA" id="ARBA00022840"/>
    </source>
</evidence>
<keyword evidence="12" id="KW-0902">Two-component regulatory system</keyword>
<dbReference type="Gene3D" id="6.10.340.10">
    <property type="match status" value="1"/>
</dbReference>
<evidence type="ECO:0000256" key="3">
    <source>
        <dbReference type="ARBA" id="ARBA00012438"/>
    </source>
</evidence>
<dbReference type="EC" id="2.7.13.3" evidence="3"/>
<dbReference type="SMART" id="SM00388">
    <property type="entry name" value="HisKA"/>
    <property type="match status" value="1"/>
</dbReference>
<dbReference type="RefSeq" id="WP_006783653.1">
    <property type="nucleotide sequence ID" value="NZ_CABJBH010000002.1"/>
</dbReference>
<keyword evidence="6" id="KW-0808">Transferase</keyword>
<dbReference type="SMART" id="SM00387">
    <property type="entry name" value="HATPase_c"/>
    <property type="match status" value="1"/>
</dbReference>
<keyword evidence="11" id="KW-1133">Transmembrane helix</keyword>
<dbReference type="PANTHER" id="PTHR45528">
    <property type="entry name" value="SENSOR HISTIDINE KINASE CPXA"/>
    <property type="match status" value="1"/>
</dbReference>
<name>A0A6A8SJ96_9FIRM</name>
<dbReference type="SUPFAM" id="SSF47384">
    <property type="entry name" value="Homodimeric domain of signal transducing histidine kinase"/>
    <property type="match status" value="1"/>
</dbReference>
<dbReference type="Pfam" id="PF00512">
    <property type="entry name" value="HisKA"/>
    <property type="match status" value="1"/>
</dbReference>
<comment type="catalytic activity">
    <reaction evidence="1">
        <text>ATP + protein L-histidine = ADP + protein N-phospho-L-histidine.</text>
        <dbReference type="EC" id="2.7.13.3"/>
    </reaction>
</comment>
<keyword evidence="10" id="KW-0067">ATP-binding</keyword>
<keyword evidence="4" id="KW-1003">Cell membrane</keyword>
<organism evidence="14 15">
    <name type="scientific">Turicibacter sanguinis</name>
    <dbReference type="NCBI Taxonomy" id="154288"/>
    <lineage>
        <taxon>Bacteria</taxon>
        <taxon>Bacillati</taxon>
        <taxon>Bacillota</taxon>
        <taxon>Erysipelotrichia</taxon>
        <taxon>Erysipelotrichales</taxon>
        <taxon>Turicibacteraceae</taxon>
        <taxon>Turicibacter</taxon>
    </lineage>
</organism>
<keyword evidence="13" id="KW-0472">Membrane</keyword>
<evidence type="ECO:0000256" key="13">
    <source>
        <dbReference type="ARBA" id="ARBA00023136"/>
    </source>
</evidence>
<evidence type="ECO:0000256" key="5">
    <source>
        <dbReference type="ARBA" id="ARBA00022553"/>
    </source>
</evidence>
<evidence type="ECO:0000256" key="7">
    <source>
        <dbReference type="ARBA" id="ARBA00022692"/>
    </source>
</evidence>
<comment type="subcellular location">
    <subcellularLocation>
        <location evidence="2">Cell membrane</location>
        <topology evidence="2">Multi-pass membrane protein</topology>
    </subcellularLocation>
</comment>
<evidence type="ECO:0000256" key="9">
    <source>
        <dbReference type="ARBA" id="ARBA00022777"/>
    </source>
</evidence>
<dbReference type="PROSITE" id="PS50109">
    <property type="entry name" value="HIS_KIN"/>
    <property type="match status" value="1"/>
</dbReference>
<dbReference type="PRINTS" id="PR00344">
    <property type="entry name" value="BCTRLSENSOR"/>
</dbReference>
<keyword evidence="7" id="KW-0812">Transmembrane</keyword>
<evidence type="ECO:0000256" key="4">
    <source>
        <dbReference type="ARBA" id="ARBA00022475"/>
    </source>
</evidence>
<dbReference type="InterPro" id="IPR036097">
    <property type="entry name" value="HisK_dim/P_sf"/>
</dbReference>
<dbReference type="InterPro" id="IPR003661">
    <property type="entry name" value="HisK_dim/P_dom"/>
</dbReference>
<dbReference type="AlphaFoldDB" id="A0A6A8SJ96"/>
<evidence type="ECO:0000256" key="2">
    <source>
        <dbReference type="ARBA" id="ARBA00004651"/>
    </source>
</evidence>
<evidence type="ECO:0000256" key="1">
    <source>
        <dbReference type="ARBA" id="ARBA00000085"/>
    </source>
</evidence>
<dbReference type="Gene3D" id="1.10.287.130">
    <property type="match status" value="1"/>
</dbReference>
<keyword evidence="5" id="KW-0597">Phosphoprotein</keyword>
<protein>
    <recommendedName>
        <fullName evidence="3">histidine kinase</fullName>
        <ecNumber evidence="3">2.7.13.3</ecNumber>
    </recommendedName>
</protein>
<gene>
    <name evidence="14" type="ORF">GMA92_11750</name>
</gene>
<dbReference type="InterPro" id="IPR050398">
    <property type="entry name" value="HssS/ArlS-like"/>
</dbReference>
<dbReference type="InterPro" id="IPR004358">
    <property type="entry name" value="Sig_transdc_His_kin-like_C"/>
</dbReference>
<keyword evidence="8" id="KW-0547">Nucleotide-binding</keyword>
<dbReference type="GO" id="GO:0005524">
    <property type="term" value="F:ATP binding"/>
    <property type="evidence" value="ECO:0007669"/>
    <property type="project" value="UniProtKB-KW"/>
</dbReference>
<reference evidence="14 15" key="1">
    <citation type="journal article" date="2019" name="Nat. Med.">
        <title>A library of human gut bacterial isolates paired with longitudinal multiomics data enables mechanistic microbiome research.</title>
        <authorList>
            <person name="Poyet M."/>
            <person name="Groussin M."/>
            <person name="Gibbons S.M."/>
            <person name="Avila-Pacheco J."/>
            <person name="Jiang X."/>
            <person name="Kearney S.M."/>
            <person name="Perrotta A.R."/>
            <person name="Berdy B."/>
            <person name="Zhao S."/>
            <person name="Lieberman T.D."/>
            <person name="Swanson P.K."/>
            <person name="Smith M."/>
            <person name="Roesemann S."/>
            <person name="Alexander J.E."/>
            <person name="Rich S.A."/>
            <person name="Livny J."/>
            <person name="Vlamakis H."/>
            <person name="Clish C."/>
            <person name="Bullock K."/>
            <person name="Deik A."/>
            <person name="Scott J."/>
            <person name="Pierce K.A."/>
            <person name="Xavier R.J."/>
            <person name="Alm E.J."/>
        </authorList>
    </citation>
    <scope>NUCLEOTIDE SEQUENCE [LARGE SCALE GENOMIC DNA]</scope>
    <source>
        <strain evidence="14 15">BIOML-A198</strain>
    </source>
</reference>
<dbReference type="Gene3D" id="3.30.565.10">
    <property type="entry name" value="Histidine kinase-like ATPase, C-terminal domain"/>
    <property type="match status" value="1"/>
</dbReference>
<dbReference type="SUPFAM" id="SSF55874">
    <property type="entry name" value="ATPase domain of HSP90 chaperone/DNA topoisomerase II/histidine kinase"/>
    <property type="match status" value="1"/>
</dbReference>
<comment type="caution">
    <text evidence="14">The sequence shown here is derived from an EMBL/GenBank/DDBJ whole genome shotgun (WGS) entry which is preliminary data.</text>
</comment>